<feature type="compositionally biased region" description="Low complexity" evidence="1">
    <location>
        <begin position="230"/>
        <end position="243"/>
    </location>
</feature>
<dbReference type="InterPro" id="IPR036513">
    <property type="entry name" value="STAS_dom_sf"/>
</dbReference>
<dbReference type="EMBL" id="CP023747">
    <property type="protein sequence ID" value="QEV37745.1"/>
    <property type="molecule type" value="Genomic_DNA"/>
</dbReference>
<protein>
    <submittedName>
        <fullName evidence="2">ANTAR domain-containing protein</fullName>
    </submittedName>
</protein>
<dbReference type="OrthoDB" id="3296948at2"/>
<gene>
    <name evidence="2" type="ORF">CP978_03575</name>
</gene>
<accession>A0A5P2VX46</accession>
<feature type="region of interest" description="Disordered" evidence="1">
    <location>
        <begin position="106"/>
        <end position="135"/>
    </location>
</feature>
<dbReference type="CDD" id="cd07043">
    <property type="entry name" value="STAS_anti-anti-sigma_factors"/>
    <property type="match status" value="1"/>
</dbReference>
<dbReference type="AlphaFoldDB" id="A0A5P2VX46"/>
<dbReference type="RefSeq" id="WP_052453997.1">
    <property type="nucleotide sequence ID" value="NZ_CP009313.1"/>
</dbReference>
<dbReference type="PROSITE" id="PS50801">
    <property type="entry name" value="STAS"/>
    <property type="match status" value="1"/>
</dbReference>
<dbReference type="GO" id="GO:0003723">
    <property type="term" value="F:RNA binding"/>
    <property type="evidence" value="ECO:0007669"/>
    <property type="project" value="InterPro"/>
</dbReference>
<evidence type="ECO:0000256" key="1">
    <source>
        <dbReference type="SAM" id="MobiDB-lite"/>
    </source>
</evidence>
<sequence length="243" mass="25511">MPEPAHDVHSTTRGLVVDARPEGDRVAVTVTGTVGLDEDQTLERALRHAVSDSVAGIDLDLSGVTHCDGSALSVLLSTRRRALAQRKTITLVATSPMAQQLLNATGTRGLFPGRSGRSGASRPPTGTRVPGEDTDTELSTEVVQLRRAMQTRPDIDMARGVLMASFGLSRDQAWTVLVTTSQNSNTKLHRVARDVVTAVTGEPLSGPLRRHLTAAVARVGAPEPADGRRGSSATAAAAAERSA</sequence>
<dbReference type="InterPro" id="IPR011006">
    <property type="entry name" value="CheY-like_superfamily"/>
</dbReference>
<dbReference type="Proteomes" id="UP000325763">
    <property type="component" value="Chromosome"/>
</dbReference>
<reference evidence="2 3" key="1">
    <citation type="submission" date="2017-09" db="EMBL/GenBank/DDBJ databases">
        <title>Streptomyces genome completion.</title>
        <authorList>
            <person name="Lee N."/>
            <person name="Cho B.-K."/>
        </authorList>
    </citation>
    <scope>NUCLEOTIDE SEQUENCE [LARGE SCALE GENOMIC DNA]</scope>
    <source>
        <strain evidence="2 3">ATCC 14899</strain>
    </source>
</reference>
<dbReference type="InterPro" id="IPR058548">
    <property type="entry name" value="MlaB-like_STAS"/>
</dbReference>
<organism evidence="2 3">
    <name type="scientific">Streptomyces nodosus</name>
    <dbReference type="NCBI Taxonomy" id="40318"/>
    <lineage>
        <taxon>Bacteria</taxon>
        <taxon>Bacillati</taxon>
        <taxon>Actinomycetota</taxon>
        <taxon>Actinomycetes</taxon>
        <taxon>Kitasatosporales</taxon>
        <taxon>Streptomycetaceae</taxon>
        <taxon>Streptomyces</taxon>
    </lineage>
</organism>
<evidence type="ECO:0000313" key="3">
    <source>
        <dbReference type="Proteomes" id="UP000325763"/>
    </source>
</evidence>
<dbReference type="SMART" id="SM01012">
    <property type="entry name" value="ANTAR"/>
    <property type="match status" value="1"/>
</dbReference>
<dbReference type="Gene3D" id="3.30.750.24">
    <property type="entry name" value="STAS domain"/>
    <property type="match status" value="1"/>
</dbReference>
<proteinExistence type="predicted"/>
<dbReference type="PROSITE" id="PS50921">
    <property type="entry name" value="ANTAR"/>
    <property type="match status" value="1"/>
</dbReference>
<name>A0A5P2VX46_9ACTN</name>
<dbReference type="SUPFAM" id="SSF52091">
    <property type="entry name" value="SpoIIaa-like"/>
    <property type="match status" value="1"/>
</dbReference>
<dbReference type="KEGG" id="snq:CP978_03575"/>
<evidence type="ECO:0000313" key="2">
    <source>
        <dbReference type="EMBL" id="QEV37745.1"/>
    </source>
</evidence>
<dbReference type="Pfam" id="PF13466">
    <property type="entry name" value="STAS_2"/>
    <property type="match status" value="1"/>
</dbReference>
<feature type="region of interest" description="Disordered" evidence="1">
    <location>
        <begin position="220"/>
        <end position="243"/>
    </location>
</feature>
<dbReference type="InterPro" id="IPR002645">
    <property type="entry name" value="STAS_dom"/>
</dbReference>
<dbReference type="Gene3D" id="1.10.10.10">
    <property type="entry name" value="Winged helix-like DNA-binding domain superfamily/Winged helix DNA-binding domain"/>
    <property type="match status" value="1"/>
</dbReference>
<dbReference type="InterPro" id="IPR005561">
    <property type="entry name" value="ANTAR"/>
</dbReference>
<dbReference type="InterPro" id="IPR036388">
    <property type="entry name" value="WH-like_DNA-bd_sf"/>
</dbReference>
<dbReference type="SUPFAM" id="SSF52172">
    <property type="entry name" value="CheY-like"/>
    <property type="match status" value="1"/>
</dbReference>
<dbReference type="Pfam" id="PF03861">
    <property type="entry name" value="ANTAR"/>
    <property type="match status" value="1"/>
</dbReference>